<dbReference type="KEGG" id="mech:Q9L42_010455"/>
<proteinExistence type="predicted"/>
<name>A0AAU7NPA7_9GAMM</name>
<organism evidence="1 2">
    <name type="scientific">Methylomarinum roseum</name>
    <dbReference type="NCBI Taxonomy" id="3067653"/>
    <lineage>
        <taxon>Bacteria</taxon>
        <taxon>Pseudomonadati</taxon>
        <taxon>Pseudomonadota</taxon>
        <taxon>Gammaproteobacteria</taxon>
        <taxon>Methylococcales</taxon>
        <taxon>Methylococcaceae</taxon>
        <taxon>Methylomarinum</taxon>
    </lineage>
</organism>
<dbReference type="Proteomes" id="UP001225378">
    <property type="component" value="Chromosome"/>
</dbReference>
<evidence type="ECO:0000313" key="2">
    <source>
        <dbReference type="Proteomes" id="UP001225378"/>
    </source>
</evidence>
<dbReference type="EMBL" id="CP157743">
    <property type="protein sequence ID" value="XBS18797.1"/>
    <property type="molecule type" value="Genomic_DNA"/>
</dbReference>
<reference evidence="1 2" key="1">
    <citation type="journal article" date="2024" name="Microbiology">
        <title>Methylomarinum rosea sp. nov., a novel halophilic methanotrophic bacterium from the hypersaline Lake Elton.</title>
        <authorList>
            <person name="Suleimanov R.Z."/>
            <person name="Oshkin I.Y."/>
            <person name="Danilova O.V."/>
            <person name="Suzina N.E."/>
            <person name="Dedysh S.N."/>
        </authorList>
    </citation>
    <scope>NUCLEOTIDE SEQUENCE [LARGE SCALE GENOMIC DNA]</scope>
    <source>
        <strain evidence="1 2">Ch1-1</strain>
    </source>
</reference>
<gene>
    <name evidence="1" type="ORF">Q9L42_010455</name>
</gene>
<accession>A0AAU7NPA7</accession>
<dbReference type="RefSeq" id="WP_305908488.1">
    <property type="nucleotide sequence ID" value="NZ_CP157743.1"/>
</dbReference>
<keyword evidence="2" id="KW-1185">Reference proteome</keyword>
<dbReference type="AlphaFoldDB" id="A0AAU7NPA7"/>
<evidence type="ECO:0000313" key="1">
    <source>
        <dbReference type="EMBL" id="XBS18797.1"/>
    </source>
</evidence>
<sequence>MAISTTETQAKELALIDVCLEIGDIAGSNCHYTAGLNRRIEQTGKSVEQLTVAELLQLHREYNNKFNKIYGGKL</sequence>
<protein>
    <submittedName>
        <fullName evidence="1">Uncharacterized protein</fullName>
    </submittedName>
</protein>